<proteinExistence type="predicted"/>
<reference evidence="2" key="1">
    <citation type="journal article" date="2020" name="Nat. Commun.">
        <title>Large-scale genome sequencing of mycorrhizal fungi provides insights into the early evolution of symbiotic traits.</title>
        <authorList>
            <person name="Miyauchi S."/>
            <person name="Kiss E."/>
            <person name="Kuo A."/>
            <person name="Drula E."/>
            <person name="Kohler A."/>
            <person name="Sanchez-Garcia M."/>
            <person name="Morin E."/>
            <person name="Andreopoulos B."/>
            <person name="Barry K.W."/>
            <person name="Bonito G."/>
            <person name="Buee M."/>
            <person name="Carver A."/>
            <person name="Chen C."/>
            <person name="Cichocki N."/>
            <person name="Clum A."/>
            <person name="Culley D."/>
            <person name="Crous P.W."/>
            <person name="Fauchery L."/>
            <person name="Girlanda M."/>
            <person name="Hayes R.D."/>
            <person name="Keri Z."/>
            <person name="LaButti K."/>
            <person name="Lipzen A."/>
            <person name="Lombard V."/>
            <person name="Magnuson J."/>
            <person name="Maillard F."/>
            <person name="Murat C."/>
            <person name="Nolan M."/>
            <person name="Ohm R.A."/>
            <person name="Pangilinan J."/>
            <person name="Pereira M.F."/>
            <person name="Perotto S."/>
            <person name="Peter M."/>
            <person name="Pfister S."/>
            <person name="Riley R."/>
            <person name="Sitrit Y."/>
            <person name="Stielow J.B."/>
            <person name="Szollosi G."/>
            <person name="Zifcakova L."/>
            <person name="Stursova M."/>
            <person name="Spatafora J.W."/>
            <person name="Tedersoo L."/>
            <person name="Vaario L.M."/>
            <person name="Yamada A."/>
            <person name="Yan M."/>
            <person name="Wang P."/>
            <person name="Xu J."/>
            <person name="Bruns T."/>
            <person name="Baldrian P."/>
            <person name="Vilgalys R."/>
            <person name="Dunand C."/>
            <person name="Henrissat B."/>
            <person name="Grigoriev I.V."/>
            <person name="Hibbett D."/>
            <person name="Nagy L.G."/>
            <person name="Martin F.M."/>
        </authorList>
    </citation>
    <scope>NUCLEOTIDE SEQUENCE</scope>
    <source>
        <strain evidence="2">UP504</strain>
    </source>
</reference>
<sequence>MLLARLGRMGTYSHWHSKTARALKAALKPRKRAATRFAEQGFAFIYSIFITRQIRFPRIVQAVTFDMPVYLPLDWNQAVDHFITRNGWMFFTVSLWTVWVQLCMWFYMACRLLSDIFRGNAVAVEDWRGGVQGHSVTRDKCVLEFPLISYGDYGPWLGPLLLRFQILRSRESGWMDHLENDIMPGDRLPGAIQGHLPSRRDLLWSWQKYHGSKQCVPLYVRDISPMPHACSDCASPGQDP</sequence>
<dbReference type="OrthoDB" id="537032at2759"/>
<protein>
    <submittedName>
        <fullName evidence="2">Uncharacterized protein</fullName>
    </submittedName>
</protein>
<comment type="caution">
    <text evidence="2">The sequence shown here is derived from an EMBL/GenBank/DDBJ whole genome shotgun (WGS) entry which is preliminary data.</text>
</comment>
<feature type="transmembrane region" description="Helical" evidence="1">
    <location>
        <begin position="88"/>
        <end position="108"/>
    </location>
</feature>
<evidence type="ECO:0000313" key="2">
    <source>
        <dbReference type="EMBL" id="KAF9520408.1"/>
    </source>
</evidence>
<dbReference type="EMBL" id="MU128912">
    <property type="protein sequence ID" value="KAF9520408.1"/>
    <property type="molecule type" value="Genomic_DNA"/>
</dbReference>
<evidence type="ECO:0000313" key="3">
    <source>
        <dbReference type="Proteomes" id="UP000886523"/>
    </source>
</evidence>
<keyword evidence="1" id="KW-0472">Membrane</keyword>
<keyword evidence="1" id="KW-0812">Transmembrane</keyword>
<organism evidence="2 3">
    <name type="scientific">Hydnum rufescens UP504</name>
    <dbReference type="NCBI Taxonomy" id="1448309"/>
    <lineage>
        <taxon>Eukaryota</taxon>
        <taxon>Fungi</taxon>
        <taxon>Dikarya</taxon>
        <taxon>Basidiomycota</taxon>
        <taxon>Agaricomycotina</taxon>
        <taxon>Agaricomycetes</taxon>
        <taxon>Cantharellales</taxon>
        <taxon>Hydnaceae</taxon>
        <taxon>Hydnum</taxon>
    </lineage>
</organism>
<dbReference type="AlphaFoldDB" id="A0A9P6B9V1"/>
<keyword evidence="3" id="KW-1185">Reference proteome</keyword>
<gene>
    <name evidence="2" type="ORF">BS47DRAFT_1378932</name>
</gene>
<name>A0A9P6B9V1_9AGAM</name>
<evidence type="ECO:0000256" key="1">
    <source>
        <dbReference type="SAM" id="Phobius"/>
    </source>
</evidence>
<accession>A0A9P6B9V1</accession>
<dbReference type="Proteomes" id="UP000886523">
    <property type="component" value="Unassembled WGS sequence"/>
</dbReference>
<keyword evidence="1" id="KW-1133">Transmembrane helix</keyword>